<proteinExistence type="predicted"/>
<protein>
    <submittedName>
        <fullName evidence="3">Uncharacterized protein</fullName>
    </submittedName>
</protein>
<feature type="region of interest" description="Disordered" evidence="1">
    <location>
        <begin position="34"/>
        <end position="63"/>
    </location>
</feature>
<comment type="caution">
    <text evidence="3">The sequence shown here is derived from an EMBL/GenBank/DDBJ whole genome shotgun (WGS) entry which is preliminary data.</text>
</comment>
<keyword evidence="2" id="KW-0472">Membrane</keyword>
<sequence length="275" mass="31773">MKDNKNKKAPLIIGIVLTLIVMVILLVLVKKKTDNNDTSSSNTTTDKQQTVEQQQAVAEDNNITEAEKEEISKYVGLIYDSGEGEKIPEFEDINNANEDWAWLIVCDYLQTTTEEYKMFTADEVQEAAKVLYGNDFNKKFTKDSSRHVKYYEDEDKYVSAGMGALYIDKYEVKDMIKKNNQYIINIIEYTYTWSDDQHQRIVLDSKSEEITSFNQERISASTDEEVKLMEEESASIDAKMKDYVLENVDKFQVKELVLEKDKETEALHIISAKNK</sequence>
<dbReference type="EMBL" id="BRLB01000014">
    <property type="protein sequence ID" value="GKX31167.1"/>
    <property type="molecule type" value="Genomic_DNA"/>
</dbReference>
<feature type="compositionally biased region" description="Low complexity" evidence="1">
    <location>
        <begin position="36"/>
        <end position="60"/>
    </location>
</feature>
<reference evidence="3" key="1">
    <citation type="submission" date="2022-06" db="EMBL/GenBank/DDBJ databases">
        <title>Vallitalea longa sp. nov., an anaerobic bacterium isolated from marine sediment.</title>
        <authorList>
            <person name="Hirano S."/>
            <person name="Terahara T."/>
            <person name="Mori K."/>
            <person name="Hamada M."/>
            <person name="Matsumoto R."/>
            <person name="Kobayashi T."/>
        </authorList>
    </citation>
    <scope>NUCLEOTIDE SEQUENCE</scope>
    <source>
        <strain evidence="3">SH18-1</strain>
    </source>
</reference>
<name>A0A9W5YCX4_9FIRM</name>
<keyword evidence="2" id="KW-0812">Transmembrane</keyword>
<evidence type="ECO:0000313" key="4">
    <source>
        <dbReference type="Proteomes" id="UP001144256"/>
    </source>
</evidence>
<gene>
    <name evidence="3" type="ORF">SH1V18_36470</name>
</gene>
<dbReference type="Proteomes" id="UP001144256">
    <property type="component" value="Unassembled WGS sequence"/>
</dbReference>
<evidence type="ECO:0000256" key="2">
    <source>
        <dbReference type="SAM" id="Phobius"/>
    </source>
</evidence>
<evidence type="ECO:0000256" key="1">
    <source>
        <dbReference type="SAM" id="MobiDB-lite"/>
    </source>
</evidence>
<keyword evidence="2" id="KW-1133">Transmembrane helix</keyword>
<keyword evidence="4" id="KW-1185">Reference proteome</keyword>
<accession>A0A9W5YCX4</accession>
<organism evidence="3 4">
    <name type="scientific">Vallitalea longa</name>
    <dbReference type="NCBI Taxonomy" id="2936439"/>
    <lineage>
        <taxon>Bacteria</taxon>
        <taxon>Bacillati</taxon>
        <taxon>Bacillota</taxon>
        <taxon>Clostridia</taxon>
        <taxon>Lachnospirales</taxon>
        <taxon>Vallitaleaceae</taxon>
        <taxon>Vallitalea</taxon>
    </lineage>
</organism>
<dbReference type="RefSeq" id="WP_281817941.1">
    <property type="nucleotide sequence ID" value="NZ_BRLB01000014.1"/>
</dbReference>
<feature type="transmembrane region" description="Helical" evidence="2">
    <location>
        <begin position="9"/>
        <end position="29"/>
    </location>
</feature>
<evidence type="ECO:0000313" key="3">
    <source>
        <dbReference type="EMBL" id="GKX31167.1"/>
    </source>
</evidence>
<dbReference type="AlphaFoldDB" id="A0A9W5YCX4"/>